<dbReference type="STRING" id="118168.MC7420_5703"/>
<dbReference type="AlphaFoldDB" id="B4VW69"/>
<feature type="transmembrane region" description="Helical" evidence="7">
    <location>
        <begin position="303"/>
        <end position="325"/>
    </location>
</feature>
<feature type="chain" id="PRO_5002825752" evidence="8">
    <location>
        <begin position="33"/>
        <end position="560"/>
    </location>
</feature>
<dbReference type="EMBL" id="DS989855">
    <property type="protein sequence ID" value="EDX73823.1"/>
    <property type="molecule type" value="Genomic_DNA"/>
</dbReference>
<feature type="domain" description="Mechanosensitive ion channel MscS C-terminal" evidence="10">
    <location>
        <begin position="423"/>
        <end position="505"/>
    </location>
</feature>
<evidence type="ECO:0000313" key="12">
    <source>
        <dbReference type="EMBL" id="EDX73823.1"/>
    </source>
</evidence>
<dbReference type="InterPro" id="IPR049142">
    <property type="entry name" value="MS_channel_1st"/>
</dbReference>
<name>B4VW69_9CYAN</name>
<dbReference type="InterPro" id="IPR006686">
    <property type="entry name" value="MscS_channel_CS"/>
</dbReference>
<evidence type="ECO:0000256" key="4">
    <source>
        <dbReference type="ARBA" id="ARBA00022692"/>
    </source>
</evidence>
<dbReference type="InterPro" id="IPR010920">
    <property type="entry name" value="LSM_dom_sf"/>
</dbReference>
<dbReference type="PANTHER" id="PTHR30347">
    <property type="entry name" value="POTASSIUM CHANNEL RELATED"/>
    <property type="match status" value="1"/>
</dbReference>
<evidence type="ECO:0000259" key="11">
    <source>
        <dbReference type="Pfam" id="PF21088"/>
    </source>
</evidence>
<dbReference type="SUPFAM" id="SSF50182">
    <property type="entry name" value="Sm-like ribonucleoproteins"/>
    <property type="match status" value="1"/>
</dbReference>
<evidence type="ECO:0000256" key="6">
    <source>
        <dbReference type="ARBA" id="ARBA00023136"/>
    </source>
</evidence>
<evidence type="ECO:0000256" key="2">
    <source>
        <dbReference type="ARBA" id="ARBA00008017"/>
    </source>
</evidence>
<keyword evidence="5 7" id="KW-1133">Transmembrane helix</keyword>
<evidence type="ECO:0000259" key="9">
    <source>
        <dbReference type="Pfam" id="PF00924"/>
    </source>
</evidence>
<dbReference type="InterPro" id="IPR006685">
    <property type="entry name" value="MscS_channel_2nd"/>
</dbReference>
<sequence>MKFVSFVRVRIVRTLVVAFMVGCLLAVLPSLAQNNFNQTNSIQTNSTAPIMLDGRKVFEVTPSEQYSAQERAEYVNQVLQELVETAESPISVELTSKDKIPVIEIDGQHLVSVTSDDTPEGRSPKEQAEFWRKKLQTVIQKAQYERTPIYLIQATLLSMGCILLAIALSWLLGKLWSDWLKPQLDKEAAESAPLEGTKQANSPKFAGQVLLTLIRCAIWVYALIYITTQFRQTRELSHILTDTLIASLTSDIIPLGDNSYSVLKLLILISLFVGLIILAKVIKQGLRSRILRFTGLSRAAQETIAIIFNYAFIFISSLVLLQLWGLDISSLTVFAGVLGVGIGLGLQGIAKEFISGLVLIFERPIQVGDFVDVGGLMGTVEYISVRSTEIKTLDDISIIIPNSRFLESEVINWSHHSAVSRLKIPVGVAYGSNLKTVRCALIDAAKEHSDVLPQPIPRVFFKGFGDSSLDFDLLVWISEPRKQFQIKSDLYFRIEVILRHRDVEIPFPQRDLHVRSGNLPVDISPQLVESLAQLSQSLAKWLDQQPTANPPRDGNGKGKN</sequence>
<dbReference type="Gene3D" id="3.30.70.100">
    <property type="match status" value="1"/>
</dbReference>
<feature type="transmembrane region" description="Helical" evidence="7">
    <location>
        <begin position="262"/>
        <end position="282"/>
    </location>
</feature>
<keyword evidence="6 7" id="KW-0472">Membrane</keyword>
<evidence type="ECO:0000256" key="1">
    <source>
        <dbReference type="ARBA" id="ARBA00004651"/>
    </source>
</evidence>
<dbReference type="Proteomes" id="UP000003835">
    <property type="component" value="Unassembled WGS sequence"/>
</dbReference>
<dbReference type="eggNOG" id="COG3264">
    <property type="taxonomic scope" value="Bacteria"/>
</dbReference>
<dbReference type="InterPro" id="IPR011066">
    <property type="entry name" value="MscS_channel_C_sf"/>
</dbReference>
<gene>
    <name evidence="12" type="ORF">MC7420_5703</name>
</gene>
<dbReference type="SUPFAM" id="SSF82861">
    <property type="entry name" value="Mechanosensitive channel protein MscS (YggB), transmembrane region"/>
    <property type="match status" value="1"/>
</dbReference>
<feature type="transmembrane region" description="Helical" evidence="7">
    <location>
        <begin position="205"/>
        <end position="226"/>
    </location>
</feature>
<keyword evidence="4 7" id="KW-0812">Transmembrane</keyword>
<dbReference type="Pfam" id="PF21088">
    <property type="entry name" value="MS_channel_1st"/>
    <property type="match status" value="1"/>
</dbReference>
<dbReference type="SUPFAM" id="SSF82689">
    <property type="entry name" value="Mechanosensitive channel protein MscS (YggB), C-terminal domain"/>
    <property type="match status" value="1"/>
</dbReference>
<evidence type="ECO:0000259" key="10">
    <source>
        <dbReference type="Pfam" id="PF21082"/>
    </source>
</evidence>
<keyword evidence="3" id="KW-1003">Cell membrane</keyword>
<dbReference type="GO" id="GO:0055085">
    <property type="term" value="P:transmembrane transport"/>
    <property type="evidence" value="ECO:0007669"/>
    <property type="project" value="InterPro"/>
</dbReference>
<dbReference type="HOGENOM" id="CLU_028878_0_0_3"/>
<dbReference type="PROSITE" id="PS01246">
    <property type="entry name" value="UPF0003"/>
    <property type="match status" value="1"/>
</dbReference>
<keyword evidence="8" id="KW-0732">Signal</keyword>
<evidence type="ECO:0000256" key="3">
    <source>
        <dbReference type="ARBA" id="ARBA00022475"/>
    </source>
</evidence>
<dbReference type="InterPro" id="IPR049278">
    <property type="entry name" value="MS_channel_C"/>
</dbReference>
<comment type="similarity">
    <text evidence="2">Belongs to the MscS (TC 1.A.23) family.</text>
</comment>
<evidence type="ECO:0000256" key="8">
    <source>
        <dbReference type="SAM" id="SignalP"/>
    </source>
</evidence>
<feature type="transmembrane region" description="Helical" evidence="7">
    <location>
        <begin position="331"/>
        <end position="350"/>
    </location>
</feature>
<dbReference type="RefSeq" id="WP_006102587.1">
    <property type="nucleotide sequence ID" value="NZ_DS989855.1"/>
</dbReference>
<dbReference type="Gene3D" id="2.30.30.60">
    <property type="match status" value="1"/>
</dbReference>
<dbReference type="Gene3D" id="1.10.287.1260">
    <property type="match status" value="1"/>
</dbReference>
<dbReference type="Pfam" id="PF21082">
    <property type="entry name" value="MS_channel_3rd"/>
    <property type="match status" value="1"/>
</dbReference>
<keyword evidence="13" id="KW-1185">Reference proteome</keyword>
<proteinExistence type="inferred from homology"/>
<evidence type="ECO:0000256" key="5">
    <source>
        <dbReference type="ARBA" id="ARBA00022989"/>
    </source>
</evidence>
<accession>B4VW69</accession>
<organism evidence="12 13">
    <name type="scientific">Coleofasciculus chthonoplastes PCC 7420</name>
    <dbReference type="NCBI Taxonomy" id="118168"/>
    <lineage>
        <taxon>Bacteria</taxon>
        <taxon>Bacillati</taxon>
        <taxon>Cyanobacteriota</taxon>
        <taxon>Cyanophyceae</taxon>
        <taxon>Coleofasciculales</taxon>
        <taxon>Coleofasciculaceae</taxon>
        <taxon>Coleofasciculus</taxon>
    </lineage>
</organism>
<feature type="domain" description="Mechanosensitive ion channel MscS" evidence="9">
    <location>
        <begin position="349"/>
        <end position="415"/>
    </location>
</feature>
<feature type="domain" description="Mechanosensitive ion channel transmembrane helices 2/3" evidence="11">
    <location>
        <begin position="307"/>
        <end position="347"/>
    </location>
</feature>
<reference evidence="12 13" key="1">
    <citation type="submission" date="2008-07" db="EMBL/GenBank/DDBJ databases">
        <authorList>
            <person name="Tandeau de Marsac N."/>
            <person name="Ferriera S."/>
            <person name="Johnson J."/>
            <person name="Kravitz S."/>
            <person name="Beeson K."/>
            <person name="Sutton G."/>
            <person name="Rogers Y.-H."/>
            <person name="Friedman R."/>
            <person name="Frazier M."/>
            <person name="Venter J.C."/>
        </authorList>
    </citation>
    <scope>NUCLEOTIDE SEQUENCE [LARGE SCALE GENOMIC DNA]</scope>
    <source>
        <strain evidence="12 13">PCC 7420</strain>
    </source>
</reference>
<comment type="subcellular location">
    <subcellularLocation>
        <location evidence="1">Cell membrane</location>
        <topology evidence="1">Multi-pass membrane protein</topology>
    </subcellularLocation>
</comment>
<feature type="signal peptide" evidence="8">
    <location>
        <begin position="1"/>
        <end position="32"/>
    </location>
</feature>
<dbReference type="OrthoDB" id="9809206at2"/>
<evidence type="ECO:0000313" key="13">
    <source>
        <dbReference type="Proteomes" id="UP000003835"/>
    </source>
</evidence>
<dbReference type="PANTHER" id="PTHR30347:SF1">
    <property type="entry name" value="MECHANOSENSITIVE CHANNEL MSCK"/>
    <property type="match status" value="1"/>
</dbReference>
<protein>
    <submittedName>
        <fullName evidence="12">Transporter, MscS family</fullName>
    </submittedName>
</protein>
<dbReference type="InterPro" id="IPR011014">
    <property type="entry name" value="MscS_channel_TM-2"/>
</dbReference>
<evidence type="ECO:0000256" key="7">
    <source>
        <dbReference type="SAM" id="Phobius"/>
    </source>
</evidence>
<dbReference type="GO" id="GO:0005886">
    <property type="term" value="C:plasma membrane"/>
    <property type="evidence" value="ECO:0007669"/>
    <property type="project" value="UniProtKB-SubCell"/>
</dbReference>
<dbReference type="Pfam" id="PF00924">
    <property type="entry name" value="MS_channel_2nd"/>
    <property type="match status" value="1"/>
</dbReference>
<feature type="transmembrane region" description="Helical" evidence="7">
    <location>
        <begin position="150"/>
        <end position="172"/>
    </location>
</feature>
<dbReference type="InterPro" id="IPR052702">
    <property type="entry name" value="MscS-like_channel"/>
</dbReference>
<dbReference type="InterPro" id="IPR023408">
    <property type="entry name" value="MscS_beta-dom_sf"/>
</dbReference>